<name>A0ABV8F3B5_9ACTN</name>
<feature type="domain" description="Tc1-like transposase DDE" evidence="1">
    <location>
        <begin position="15"/>
        <end position="167"/>
    </location>
</feature>
<dbReference type="InterPro" id="IPR038717">
    <property type="entry name" value="Tc1-like_DDE_dom"/>
</dbReference>
<keyword evidence="3" id="KW-1185">Reference proteome</keyword>
<evidence type="ECO:0000313" key="2">
    <source>
        <dbReference type="EMBL" id="MFC3982704.1"/>
    </source>
</evidence>
<organism evidence="2 3">
    <name type="scientific">Streptosporangium jomthongense</name>
    <dbReference type="NCBI Taxonomy" id="1193683"/>
    <lineage>
        <taxon>Bacteria</taxon>
        <taxon>Bacillati</taxon>
        <taxon>Actinomycetota</taxon>
        <taxon>Actinomycetes</taxon>
        <taxon>Streptosporangiales</taxon>
        <taxon>Streptosporangiaceae</taxon>
        <taxon>Streptosporangium</taxon>
    </lineage>
</organism>
<dbReference type="EMBL" id="JBHSBC010000021">
    <property type="protein sequence ID" value="MFC3982704.1"/>
    <property type="molecule type" value="Genomic_DNA"/>
</dbReference>
<sequence>MAGDKRAALDLGTWLYWEDECGQNLRPPQARTWAPCGRTPVVTVTGKGYGRVAVVGLVCAKPGQRTRLMYRVLVRRGQPGEVKGFGPAQFARLLDAAHAQLGGRLVLVWDNDRRHLSRAMRAAIEARAWLTVFRLPAYAPELNPAEGVWSVLKRGLANLAAHDVDQLTMLVKTKLKRMQYRPALLDGFIAQTGLILEPL</sequence>
<evidence type="ECO:0000313" key="3">
    <source>
        <dbReference type="Proteomes" id="UP001595698"/>
    </source>
</evidence>
<gene>
    <name evidence="2" type="ORF">ACFOYY_21355</name>
</gene>
<dbReference type="Proteomes" id="UP001595698">
    <property type="component" value="Unassembled WGS sequence"/>
</dbReference>
<comment type="caution">
    <text evidence="2">The sequence shown here is derived from an EMBL/GenBank/DDBJ whole genome shotgun (WGS) entry which is preliminary data.</text>
</comment>
<dbReference type="InterPro" id="IPR036397">
    <property type="entry name" value="RNaseH_sf"/>
</dbReference>
<reference evidence="3" key="1">
    <citation type="journal article" date="2019" name="Int. J. Syst. Evol. Microbiol.">
        <title>The Global Catalogue of Microorganisms (GCM) 10K type strain sequencing project: providing services to taxonomists for standard genome sequencing and annotation.</title>
        <authorList>
            <consortium name="The Broad Institute Genomics Platform"/>
            <consortium name="The Broad Institute Genome Sequencing Center for Infectious Disease"/>
            <person name="Wu L."/>
            <person name="Ma J."/>
        </authorList>
    </citation>
    <scope>NUCLEOTIDE SEQUENCE [LARGE SCALE GENOMIC DNA]</scope>
    <source>
        <strain evidence="3">TBRC 7912</strain>
    </source>
</reference>
<dbReference type="Gene3D" id="3.30.420.10">
    <property type="entry name" value="Ribonuclease H-like superfamily/Ribonuclease H"/>
    <property type="match status" value="1"/>
</dbReference>
<protein>
    <submittedName>
        <fullName evidence="2">Transposase</fullName>
    </submittedName>
</protein>
<proteinExistence type="predicted"/>
<accession>A0ABV8F3B5</accession>
<dbReference type="Pfam" id="PF13358">
    <property type="entry name" value="DDE_3"/>
    <property type="match status" value="1"/>
</dbReference>
<dbReference type="RefSeq" id="WP_386191178.1">
    <property type="nucleotide sequence ID" value="NZ_JBHSBC010000021.1"/>
</dbReference>
<evidence type="ECO:0000259" key="1">
    <source>
        <dbReference type="Pfam" id="PF13358"/>
    </source>
</evidence>